<dbReference type="GO" id="GO:0006417">
    <property type="term" value="P:regulation of translation"/>
    <property type="evidence" value="ECO:0007669"/>
    <property type="project" value="UniProtKB-KW"/>
</dbReference>
<dbReference type="InterPro" id="IPR024046">
    <property type="entry name" value="Flagellar_assmbl_FliW_dom_sf"/>
</dbReference>
<sequence>MKLETQYHGIIEYNENNVITLVKGMSGFENLKKFILVGIESNEVFSLFHSMEDTEVAFIVASPFYVKADYEVNLSDELVKELQINDEKDVLIVNTVNLSKDIKKMTTNLGAPIIININKRLGKQIIISDDEKMIKYPMIHG</sequence>
<dbReference type="AlphaFoldDB" id="A0A1S8M870"/>
<dbReference type="GO" id="GO:0005737">
    <property type="term" value="C:cytoplasm"/>
    <property type="evidence" value="ECO:0007669"/>
    <property type="project" value="UniProtKB-SubCell"/>
</dbReference>
<comment type="similarity">
    <text evidence="1">Belongs to the FliW family.</text>
</comment>
<dbReference type="SUPFAM" id="SSF141457">
    <property type="entry name" value="BH3618-like"/>
    <property type="match status" value="1"/>
</dbReference>
<dbReference type="GO" id="GO:0044780">
    <property type="term" value="P:bacterial-type flagellum assembly"/>
    <property type="evidence" value="ECO:0007669"/>
    <property type="project" value="UniProtKB-UniRule"/>
</dbReference>
<dbReference type="NCBIfam" id="NF009793">
    <property type="entry name" value="PRK13285.1-1"/>
    <property type="match status" value="1"/>
</dbReference>
<dbReference type="HAMAP" id="MF_01185">
    <property type="entry name" value="FliW"/>
    <property type="match status" value="1"/>
</dbReference>
<dbReference type="Gene3D" id="2.30.290.10">
    <property type="entry name" value="BH3618-like"/>
    <property type="match status" value="1"/>
</dbReference>
<evidence type="ECO:0000313" key="3">
    <source>
        <dbReference type="Proteomes" id="UP000190951"/>
    </source>
</evidence>
<comment type="function">
    <text evidence="1">Acts as an anti-CsrA protein, binds CsrA and prevents it from repressing translation of its target genes, one of which is flagellin. Binds to flagellin and participates in the assembly of the flagellum.</text>
</comment>
<dbReference type="EMBL" id="CP096983">
    <property type="protein sequence ID" value="URZ11303.1"/>
    <property type="molecule type" value="Genomic_DNA"/>
</dbReference>
<name>A0A1S8M870_9CLOT</name>
<keyword evidence="2" id="KW-0969">Cilium</keyword>
<keyword evidence="1" id="KW-0143">Chaperone</keyword>
<keyword evidence="3" id="KW-1185">Reference proteome</keyword>
<protein>
    <recommendedName>
        <fullName evidence="1">Flagellar assembly factor FliW</fullName>
    </recommendedName>
</protein>
<comment type="subunit">
    <text evidence="1">Interacts with translational regulator CsrA and flagellin(s).</text>
</comment>
<keyword evidence="2" id="KW-0282">Flagellum</keyword>
<dbReference type="Proteomes" id="UP000190951">
    <property type="component" value="Chromosome"/>
</dbReference>
<dbReference type="RefSeq" id="WP_077834045.1">
    <property type="nucleotide sequence ID" value="NZ_CP096983.1"/>
</dbReference>
<organism evidence="2 3">
    <name type="scientific">Clostridium felsineum</name>
    <dbReference type="NCBI Taxonomy" id="36839"/>
    <lineage>
        <taxon>Bacteria</taxon>
        <taxon>Bacillati</taxon>
        <taxon>Bacillota</taxon>
        <taxon>Clostridia</taxon>
        <taxon>Eubacteriales</taxon>
        <taxon>Clostridiaceae</taxon>
        <taxon>Clostridium</taxon>
    </lineage>
</organism>
<dbReference type="STRING" id="84029.CROST_16490"/>
<keyword evidence="1" id="KW-1005">Bacterial flagellum biogenesis</keyword>
<comment type="subcellular location">
    <subcellularLocation>
        <location evidence="1">Cytoplasm</location>
    </subcellularLocation>
</comment>
<evidence type="ECO:0000313" key="2">
    <source>
        <dbReference type="EMBL" id="URZ11303.1"/>
    </source>
</evidence>
<keyword evidence="2" id="KW-0966">Cell projection</keyword>
<dbReference type="PANTHER" id="PTHR39190:SF1">
    <property type="entry name" value="FLAGELLAR ASSEMBLY FACTOR FLIW"/>
    <property type="match status" value="1"/>
</dbReference>
<evidence type="ECO:0000256" key="1">
    <source>
        <dbReference type="HAMAP-Rule" id="MF_01185"/>
    </source>
</evidence>
<keyword evidence="1" id="KW-0810">Translation regulation</keyword>
<keyword evidence="1" id="KW-0963">Cytoplasm</keyword>
<proteinExistence type="inferred from homology"/>
<dbReference type="KEGG" id="crw:CROST_020200"/>
<reference evidence="2 3" key="1">
    <citation type="submission" date="2022-04" db="EMBL/GenBank/DDBJ databases">
        <title>Genome sequence of C. roseum typestrain.</title>
        <authorList>
            <person name="Poehlein A."/>
            <person name="Schoch T."/>
            <person name="Duerre P."/>
            <person name="Daniel R."/>
        </authorList>
    </citation>
    <scope>NUCLEOTIDE SEQUENCE [LARGE SCALE GENOMIC DNA]</scope>
    <source>
        <strain evidence="2 3">DSM 7320</strain>
    </source>
</reference>
<dbReference type="PANTHER" id="PTHR39190">
    <property type="entry name" value="FLAGELLAR ASSEMBLY FACTOR FLIW"/>
    <property type="match status" value="1"/>
</dbReference>
<accession>A0A1S8M870</accession>
<gene>
    <name evidence="1 2" type="primary">fliW</name>
    <name evidence="2" type="ORF">CROST_020200</name>
</gene>
<dbReference type="Pfam" id="PF02623">
    <property type="entry name" value="FliW"/>
    <property type="match status" value="1"/>
</dbReference>
<dbReference type="InterPro" id="IPR003775">
    <property type="entry name" value="Flagellar_assembly_factor_FliW"/>
</dbReference>